<organism evidence="3 4">
    <name type="scientific">Nitzschia inconspicua</name>
    <dbReference type="NCBI Taxonomy" id="303405"/>
    <lineage>
        <taxon>Eukaryota</taxon>
        <taxon>Sar</taxon>
        <taxon>Stramenopiles</taxon>
        <taxon>Ochrophyta</taxon>
        <taxon>Bacillariophyta</taxon>
        <taxon>Bacillariophyceae</taxon>
        <taxon>Bacillariophycidae</taxon>
        <taxon>Bacillariales</taxon>
        <taxon>Bacillariaceae</taxon>
        <taxon>Nitzschia</taxon>
    </lineage>
</organism>
<accession>A0A9K3KWP2</accession>
<sequence>MLPLRSRPTAFLLLISLVVLILSPMPSHSNAVTEDSAVINASGEVTINESSPIPPNLKEEEEDKEEEDNNDDDENDDDDEEEDDDENVYYEFSDIADFPYYPEEFIGNGRPAFLCGDPGVDDEDCIVEGEFILQDFVVAGSNLASYGVLHPKFQLFEDFNIGMFLRGNESWKELLHIRRTLQRPSLSWYVDKVARKRWLQEKGYPQPEVYWMKYKSEIGGKTKEENKAEILKNLPTKHGYCAKPTHMSMTMGNWLVDLDPNQPEDTKFSKSARRLKSDDSFDPDECADSLAEGLQREAATVESWALKQVEPGIVIEELWSRRGHRDLPPFEFCIFVVWGRVYTAVMNEVSENRYLDGFFYRDGSAASGCPFKDTIPDWVPWNEMVAIAEALGANKDMIRIDMFVGVPRYSDEDAELQIAISESEIHPTTIFCSPFIADEMARLWIAGYKIGNFEVIPNIEVPADYVQRKKASLSAK</sequence>
<gene>
    <name evidence="3" type="ORF">IV203_010740</name>
</gene>
<dbReference type="Proteomes" id="UP000693970">
    <property type="component" value="Unassembled WGS sequence"/>
</dbReference>
<reference evidence="3" key="1">
    <citation type="journal article" date="2021" name="Sci. Rep.">
        <title>Diploid genomic architecture of Nitzschia inconspicua, an elite biomass production diatom.</title>
        <authorList>
            <person name="Oliver A."/>
            <person name="Podell S."/>
            <person name="Pinowska A."/>
            <person name="Traller J.C."/>
            <person name="Smith S.R."/>
            <person name="McClure R."/>
            <person name="Beliaev A."/>
            <person name="Bohutskyi P."/>
            <person name="Hill E.A."/>
            <person name="Rabines A."/>
            <person name="Zheng H."/>
            <person name="Allen L.Z."/>
            <person name="Kuo A."/>
            <person name="Grigoriev I.V."/>
            <person name="Allen A.E."/>
            <person name="Hazlebeck D."/>
            <person name="Allen E.E."/>
        </authorList>
    </citation>
    <scope>NUCLEOTIDE SEQUENCE</scope>
    <source>
        <strain evidence="3">Hildebrandi</strain>
    </source>
</reference>
<dbReference type="AlphaFoldDB" id="A0A9K3KWP2"/>
<dbReference type="OrthoDB" id="39592at2759"/>
<keyword evidence="4" id="KW-1185">Reference proteome</keyword>
<feature type="compositionally biased region" description="Acidic residues" evidence="1">
    <location>
        <begin position="59"/>
        <end position="85"/>
    </location>
</feature>
<name>A0A9K3KWP2_9STRA</name>
<feature type="chain" id="PRO_5039938375" evidence="2">
    <location>
        <begin position="32"/>
        <end position="476"/>
    </location>
</feature>
<feature type="signal peptide" evidence="2">
    <location>
        <begin position="1"/>
        <end position="31"/>
    </location>
</feature>
<comment type="caution">
    <text evidence="3">The sequence shown here is derived from an EMBL/GenBank/DDBJ whole genome shotgun (WGS) entry which is preliminary data.</text>
</comment>
<evidence type="ECO:0000256" key="1">
    <source>
        <dbReference type="SAM" id="MobiDB-lite"/>
    </source>
</evidence>
<proteinExistence type="predicted"/>
<evidence type="ECO:0000256" key="2">
    <source>
        <dbReference type="SAM" id="SignalP"/>
    </source>
</evidence>
<keyword evidence="2" id="KW-0732">Signal</keyword>
<feature type="region of interest" description="Disordered" evidence="1">
    <location>
        <begin position="43"/>
        <end position="85"/>
    </location>
</feature>
<reference evidence="3" key="2">
    <citation type="submission" date="2021-04" db="EMBL/GenBank/DDBJ databases">
        <authorList>
            <person name="Podell S."/>
        </authorList>
    </citation>
    <scope>NUCLEOTIDE SEQUENCE</scope>
    <source>
        <strain evidence="3">Hildebrandi</strain>
    </source>
</reference>
<evidence type="ECO:0000313" key="4">
    <source>
        <dbReference type="Proteomes" id="UP000693970"/>
    </source>
</evidence>
<dbReference type="EMBL" id="JAGRRH010000018">
    <property type="protein sequence ID" value="KAG7351380.1"/>
    <property type="molecule type" value="Genomic_DNA"/>
</dbReference>
<evidence type="ECO:0000313" key="3">
    <source>
        <dbReference type="EMBL" id="KAG7351380.1"/>
    </source>
</evidence>
<protein>
    <submittedName>
        <fullName evidence="3">Uncharacterized protein</fullName>
    </submittedName>
</protein>